<dbReference type="PRINTS" id="PR00111">
    <property type="entry name" value="ABHYDROLASE"/>
</dbReference>
<reference evidence="2 4" key="1">
    <citation type="submission" date="2019-05" db="EMBL/GenBank/DDBJ databases">
        <title>Mumia sp. nov., isolated from the intestinal contents of plateau pika (Ochotona curzoniae) in the Qinghai-Tibet plateau of China.</title>
        <authorList>
            <person name="Tian Z."/>
        </authorList>
    </citation>
    <scope>NUCLEOTIDE SEQUENCE [LARGE SCALE GENOMIC DNA]</scope>
    <source>
        <strain evidence="4">527</strain>
        <strain evidence="2">Z527</strain>
    </source>
</reference>
<evidence type="ECO:0000313" key="4">
    <source>
        <dbReference type="Proteomes" id="UP000306740"/>
    </source>
</evidence>
<dbReference type="RefSeq" id="WP_139086670.1">
    <property type="nucleotide sequence ID" value="NZ_VDFR01000053.1"/>
</dbReference>
<evidence type="ECO:0000313" key="2">
    <source>
        <dbReference type="EMBL" id="TNC43613.1"/>
    </source>
</evidence>
<name>A0A5C4MKY6_9ACTN</name>
<dbReference type="InterPro" id="IPR000073">
    <property type="entry name" value="AB_hydrolase_1"/>
</dbReference>
<dbReference type="Proteomes" id="UP000306740">
    <property type="component" value="Unassembled WGS sequence"/>
</dbReference>
<dbReference type="PANTHER" id="PTHR46438">
    <property type="entry name" value="ALPHA/BETA-HYDROLASES SUPERFAMILY PROTEIN"/>
    <property type="match status" value="1"/>
</dbReference>
<dbReference type="EMBL" id="VDFR01000053">
    <property type="protein sequence ID" value="TNC46673.1"/>
    <property type="molecule type" value="Genomic_DNA"/>
</dbReference>
<dbReference type="EMBL" id="VDFR01000080">
    <property type="protein sequence ID" value="TNC43613.1"/>
    <property type="molecule type" value="Genomic_DNA"/>
</dbReference>
<organism evidence="2 4">
    <name type="scientific">Mumia zhuanghuii</name>
    <dbReference type="NCBI Taxonomy" id="2585211"/>
    <lineage>
        <taxon>Bacteria</taxon>
        <taxon>Bacillati</taxon>
        <taxon>Actinomycetota</taxon>
        <taxon>Actinomycetes</taxon>
        <taxon>Propionibacteriales</taxon>
        <taxon>Nocardioidaceae</taxon>
        <taxon>Mumia</taxon>
    </lineage>
</organism>
<accession>A0A5C4MKY6</accession>
<dbReference type="AlphaFoldDB" id="A0A5C4MKY6"/>
<dbReference type="GO" id="GO:0016787">
    <property type="term" value="F:hydrolase activity"/>
    <property type="evidence" value="ECO:0007669"/>
    <property type="project" value="UniProtKB-KW"/>
</dbReference>
<keyword evidence="2" id="KW-0378">Hydrolase</keyword>
<dbReference type="Gene3D" id="3.40.50.1820">
    <property type="entry name" value="alpha/beta hydrolase"/>
    <property type="match status" value="1"/>
</dbReference>
<sequence>MADIVYSRRGTGEPLVLIHGIGHRKEAWSPVVERLAAHHDVIVLDLPGFGASGQLPRQGPDRMEHLTDALETFFADLGLVRPHVAGNSLGGAIALELAARGSVRSATALSPAGFWTETGRLWAFVVLMSIRMSSFLPTPVVQRIAMHQWARGLALASLHTQGHRIASDVFLGDITALRRCTAFNRVLRAGVRYAYRGMPAVPATIAWGTKDRVLLPSQAARARLQLPTVTHVALPGAGHVPMLDEPDLVAQVILEQVRAA</sequence>
<feature type="domain" description="AB hydrolase-1" evidence="1">
    <location>
        <begin position="15"/>
        <end position="251"/>
    </location>
</feature>
<dbReference type="Pfam" id="PF12697">
    <property type="entry name" value="Abhydrolase_6"/>
    <property type="match status" value="1"/>
</dbReference>
<protein>
    <submittedName>
        <fullName evidence="2">Alpha/beta fold hydrolase</fullName>
    </submittedName>
</protein>
<evidence type="ECO:0000259" key="1">
    <source>
        <dbReference type="Pfam" id="PF12697"/>
    </source>
</evidence>
<comment type="caution">
    <text evidence="2">The sequence shown here is derived from an EMBL/GenBank/DDBJ whole genome shotgun (WGS) entry which is preliminary data.</text>
</comment>
<dbReference type="SUPFAM" id="SSF53474">
    <property type="entry name" value="alpha/beta-Hydrolases"/>
    <property type="match status" value="1"/>
</dbReference>
<dbReference type="PANTHER" id="PTHR46438:SF11">
    <property type="entry name" value="LIPASE-RELATED"/>
    <property type="match status" value="1"/>
</dbReference>
<dbReference type="OrthoDB" id="27092at2"/>
<gene>
    <name evidence="3" type="ORF">FHE65_12100</name>
    <name evidence="2" type="ORF">FHE65_18335</name>
</gene>
<proteinExistence type="predicted"/>
<dbReference type="InterPro" id="IPR029058">
    <property type="entry name" value="AB_hydrolase_fold"/>
</dbReference>
<evidence type="ECO:0000313" key="3">
    <source>
        <dbReference type="EMBL" id="TNC46673.1"/>
    </source>
</evidence>